<dbReference type="AlphaFoldDB" id="A0AA39XMX9"/>
<feature type="non-terminal residue" evidence="1">
    <location>
        <position position="1"/>
    </location>
</feature>
<dbReference type="SUPFAM" id="SSF54928">
    <property type="entry name" value="RNA-binding domain, RBD"/>
    <property type="match status" value="1"/>
</dbReference>
<proteinExistence type="predicted"/>
<evidence type="ECO:0000313" key="2">
    <source>
        <dbReference type="Proteomes" id="UP001174934"/>
    </source>
</evidence>
<dbReference type="InterPro" id="IPR035979">
    <property type="entry name" value="RBD_domain_sf"/>
</dbReference>
<comment type="caution">
    <text evidence="1">The sequence shown here is derived from an EMBL/GenBank/DDBJ whole genome shotgun (WGS) entry which is preliminary data.</text>
</comment>
<organism evidence="1 2">
    <name type="scientific">Bombardia bombarda</name>
    <dbReference type="NCBI Taxonomy" id="252184"/>
    <lineage>
        <taxon>Eukaryota</taxon>
        <taxon>Fungi</taxon>
        <taxon>Dikarya</taxon>
        <taxon>Ascomycota</taxon>
        <taxon>Pezizomycotina</taxon>
        <taxon>Sordariomycetes</taxon>
        <taxon>Sordariomycetidae</taxon>
        <taxon>Sordariales</taxon>
        <taxon>Lasiosphaeriaceae</taxon>
        <taxon>Bombardia</taxon>
    </lineage>
</organism>
<name>A0AA39XMX9_9PEZI</name>
<dbReference type="EMBL" id="JAULSR010000001">
    <property type="protein sequence ID" value="KAK0636551.1"/>
    <property type="molecule type" value="Genomic_DNA"/>
</dbReference>
<sequence length="186" mass="21366">GISPNYQGNWEDEENQSANIPPEKNCSFWITGLPLDTSYKKLLRHIRGYGRIYNSHINSPEWHDGMFTKAAKLTFVDLPAASRFYSDYTLKKLVLQDEPYLKATIVRNRIRVAEHALPPNHSRVLIITGSVSEVHPEILLEKFKRLFIYDVDSTFVSPVDENDHVTVEVRLGRYPCQADPAYTSMI</sequence>
<evidence type="ECO:0008006" key="3">
    <source>
        <dbReference type="Google" id="ProtNLM"/>
    </source>
</evidence>
<dbReference type="Proteomes" id="UP001174934">
    <property type="component" value="Unassembled WGS sequence"/>
</dbReference>
<accession>A0AA39XMX9</accession>
<dbReference type="GO" id="GO:0003676">
    <property type="term" value="F:nucleic acid binding"/>
    <property type="evidence" value="ECO:0007669"/>
    <property type="project" value="InterPro"/>
</dbReference>
<protein>
    <recommendedName>
        <fullName evidence="3">RNA-binding protein</fullName>
    </recommendedName>
</protein>
<gene>
    <name evidence="1" type="ORF">B0T17DRAFT_465293</name>
</gene>
<reference evidence="1" key="1">
    <citation type="submission" date="2023-06" db="EMBL/GenBank/DDBJ databases">
        <title>Genome-scale phylogeny and comparative genomics of the fungal order Sordariales.</title>
        <authorList>
            <consortium name="Lawrence Berkeley National Laboratory"/>
            <person name="Hensen N."/>
            <person name="Bonometti L."/>
            <person name="Westerberg I."/>
            <person name="Brannstrom I.O."/>
            <person name="Guillou S."/>
            <person name="Cros-Aarteil S."/>
            <person name="Calhoun S."/>
            <person name="Haridas S."/>
            <person name="Kuo A."/>
            <person name="Mondo S."/>
            <person name="Pangilinan J."/>
            <person name="Riley R."/>
            <person name="LaButti K."/>
            <person name="Andreopoulos B."/>
            <person name="Lipzen A."/>
            <person name="Chen C."/>
            <person name="Yanf M."/>
            <person name="Daum C."/>
            <person name="Ng V."/>
            <person name="Clum A."/>
            <person name="Steindorff A."/>
            <person name="Ohm R."/>
            <person name="Martin F."/>
            <person name="Silar P."/>
            <person name="Natvig D."/>
            <person name="Lalanne C."/>
            <person name="Gautier V."/>
            <person name="Ament-velasquez S.L."/>
            <person name="Kruys A."/>
            <person name="Hutchinson M.I."/>
            <person name="Powell A.J."/>
            <person name="Barry K."/>
            <person name="Miller A.N."/>
            <person name="Grigoriev I.V."/>
            <person name="Debuchy R."/>
            <person name="Gladieux P."/>
            <person name="Thoren M.H."/>
            <person name="Johannesson H."/>
        </authorList>
    </citation>
    <scope>NUCLEOTIDE SEQUENCE</scope>
    <source>
        <strain evidence="1">SMH3391-2</strain>
    </source>
</reference>
<keyword evidence="2" id="KW-1185">Reference proteome</keyword>
<evidence type="ECO:0000313" key="1">
    <source>
        <dbReference type="EMBL" id="KAK0636551.1"/>
    </source>
</evidence>
<feature type="non-terminal residue" evidence="1">
    <location>
        <position position="186"/>
    </location>
</feature>